<dbReference type="SUPFAM" id="SSF56112">
    <property type="entry name" value="Protein kinase-like (PK-like)"/>
    <property type="match status" value="1"/>
</dbReference>
<evidence type="ECO:0000256" key="16">
    <source>
        <dbReference type="ARBA" id="ARBA00047899"/>
    </source>
</evidence>
<feature type="binding site" evidence="18">
    <location>
        <position position="392"/>
    </location>
    <ligand>
        <name>ATP</name>
        <dbReference type="ChEBI" id="CHEBI:30616"/>
    </ligand>
</feature>
<dbReference type="InterPro" id="IPR000719">
    <property type="entry name" value="Prot_kinase_dom"/>
</dbReference>
<evidence type="ECO:0000256" key="12">
    <source>
        <dbReference type="ARBA" id="ARBA00023136"/>
    </source>
</evidence>
<keyword evidence="7" id="KW-0677">Repeat</keyword>
<dbReference type="Pfam" id="PF07714">
    <property type="entry name" value="PK_Tyr_Ser-Thr"/>
    <property type="match status" value="1"/>
</dbReference>
<dbReference type="FunFam" id="3.30.430.20:FF:000002">
    <property type="entry name" value="Cysteine-rich receptor-like protein kinase 10"/>
    <property type="match status" value="1"/>
</dbReference>
<dbReference type="Gene3D" id="3.30.200.20">
    <property type="entry name" value="Phosphorylase Kinase, domain 1"/>
    <property type="match status" value="1"/>
</dbReference>
<comment type="subcellular location">
    <subcellularLocation>
        <location evidence="1">Membrane</location>
        <topology evidence="1">Single-pass membrane protein</topology>
    </subcellularLocation>
</comment>
<dbReference type="GO" id="GO:0016020">
    <property type="term" value="C:membrane"/>
    <property type="evidence" value="ECO:0007669"/>
    <property type="project" value="UniProtKB-SubCell"/>
</dbReference>
<dbReference type="GO" id="GO:0005524">
    <property type="term" value="F:ATP binding"/>
    <property type="evidence" value="ECO:0007669"/>
    <property type="project" value="UniProtKB-UniRule"/>
</dbReference>
<dbReference type="SMART" id="SM00220">
    <property type="entry name" value="S_TKc"/>
    <property type="match status" value="1"/>
</dbReference>
<evidence type="ECO:0000256" key="14">
    <source>
        <dbReference type="ARBA" id="ARBA00023170"/>
    </source>
</evidence>
<keyword evidence="12 19" id="KW-0472">Membrane</keyword>
<feature type="domain" description="Gnk2-homologous" evidence="21">
    <location>
        <begin position="45"/>
        <end position="146"/>
    </location>
</feature>
<evidence type="ECO:0000256" key="4">
    <source>
        <dbReference type="ARBA" id="ARBA00022679"/>
    </source>
</evidence>
<evidence type="ECO:0000256" key="13">
    <source>
        <dbReference type="ARBA" id="ARBA00023157"/>
    </source>
</evidence>
<evidence type="ECO:0000313" key="23">
    <source>
        <dbReference type="Proteomes" id="UP001634007"/>
    </source>
</evidence>
<comment type="caution">
    <text evidence="22">The sequence shown here is derived from an EMBL/GenBank/DDBJ whole genome shotgun (WGS) entry which is preliminary data.</text>
</comment>
<dbReference type="Pfam" id="PF11883">
    <property type="entry name" value="DUF3403"/>
    <property type="match status" value="1"/>
</dbReference>
<keyword evidence="11 19" id="KW-1133">Transmembrane helix</keyword>
<dbReference type="AlphaFoldDB" id="A0ABD3KSG8"/>
<evidence type="ECO:0000256" key="1">
    <source>
        <dbReference type="ARBA" id="ARBA00004167"/>
    </source>
</evidence>
<evidence type="ECO:0000256" key="2">
    <source>
        <dbReference type="ARBA" id="ARBA00012513"/>
    </source>
</evidence>
<dbReference type="InterPro" id="IPR017441">
    <property type="entry name" value="Protein_kinase_ATP_BS"/>
</dbReference>
<dbReference type="FunFam" id="1.10.510.10:FF:001697">
    <property type="entry name" value="Uncharacterized protein"/>
    <property type="match status" value="1"/>
</dbReference>
<comment type="catalytic activity">
    <reaction evidence="16">
        <text>L-threonyl-[protein] + ATP = O-phospho-L-threonyl-[protein] + ADP + H(+)</text>
        <dbReference type="Rhea" id="RHEA:46608"/>
        <dbReference type="Rhea" id="RHEA-COMP:11060"/>
        <dbReference type="Rhea" id="RHEA-COMP:11605"/>
        <dbReference type="ChEBI" id="CHEBI:15378"/>
        <dbReference type="ChEBI" id="CHEBI:30013"/>
        <dbReference type="ChEBI" id="CHEBI:30616"/>
        <dbReference type="ChEBI" id="CHEBI:61977"/>
        <dbReference type="ChEBI" id="CHEBI:456216"/>
        <dbReference type="EC" id="2.7.11.1"/>
    </reaction>
</comment>
<keyword evidence="9" id="KW-0418">Kinase</keyword>
<keyword evidence="6" id="KW-0732">Signal</keyword>
<dbReference type="InterPro" id="IPR001245">
    <property type="entry name" value="Ser-Thr/Tyr_kinase_cat_dom"/>
</dbReference>
<evidence type="ECO:0000256" key="3">
    <source>
        <dbReference type="ARBA" id="ARBA00022527"/>
    </source>
</evidence>
<evidence type="ECO:0000259" key="21">
    <source>
        <dbReference type="PROSITE" id="PS51473"/>
    </source>
</evidence>
<evidence type="ECO:0000256" key="9">
    <source>
        <dbReference type="ARBA" id="ARBA00022777"/>
    </source>
</evidence>
<evidence type="ECO:0000256" key="6">
    <source>
        <dbReference type="ARBA" id="ARBA00022729"/>
    </source>
</evidence>
<organism evidence="22 23">
    <name type="scientific">Eucalyptus globulus</name>
    <name type="common">Tasmanian blue gum</name>
    <dbReference type="NCBI Taxonomy" id="34317"/>
    <lineage>
        <taxon>Eukaryota</taxon>
        <taxon>Viridiplantae</taxon>
        <taxon>Streptophyta</taxon>
        <taxon>Embryophyta</taxon>
        <taxon>Tracheophyta</taxon>
        <taxon>Spermatophyta</taxon>
        <taxon>Magnoliopsida</taxon>
        <taxon>eudicotyledons</taxon>
        <taxon>Gunneridae</taxon>
        <taxon>Pentapetalae</taxon>
        <taxon>rosids</taxon>
        <taxon>malvids</taxon>
        <taxon>Myrtales</taxon>
        <taxon>Myrtaceae</taxon>
        <taxon>Myrtoideae</taxon>
        <taxon>Eucalypteae</taxon>
        <taxon>Eucalyptus</taxon>
    </lineage>
</organism>
<evidence type="ECO:0000256" key="5">
    <source>
        <dbReference type="ARBA" id="ARBA00022692"/>
    </source>
</evidence>
<evidence type="ECO:0000256" key="19">
    <source>
        <dbReference type="SAM" id="Phobius"/>
    </source>
</evidence>
<reference evidence="22 23" key="1">
    <citation type="submission" date="2024-11" db="EMBL/GenBank/DDBJ databases">
        <title>Chromosome-level genome assembly of Eucalyptus globulus Labill. provides insights into its genome evolution.</title>
        <authorList>
            <person name="Li X."/>
        </authorList>
    </citation>
    <scope>NUCLEOTIDE SEQUENCE [LARGE SCALE GENOMIC DNA]</scope>
    <source>
        <strain evidence="22">CL2024</strain>
        <tissue evidence="22">Fresh tender leaves</tissue>
    </source>
</reference>
<dbReference type="CDD" id="cd23509">
    <property type="entry name" value="Gnk2-like"/>
    <property type="match status" value="2"/>
</dbReference>
<feature type="domain" description="Protein kinase" evidence="20">
    <location>
        <begin position="364"/>
        <end position="650"/>
    </location>
</feature>
<protein>
    <recommendedName>
        <fullName evidence="2">non-specific serine/threonine protein kinase</fullName>
        <ecNumber evidence="2">2.7.11.1</ecNumber>
    </recommendedName>
</protein>
<keyword evidence="10 18" id="KW-0067">ATP-binding</keyword>
<gene>
    <name evidence="22" type="ORF">ACJRO7_021854</name>
</gene>
<evidence type="ECO:0000256" key="7">
    <source>
        <dbReference type="ARBA" id="ARBA00022737"/>
    </source>
</evidence>
<evidence type="ECO:0000256" key="17">
    <source>
        <dbReference type="ARBA" id="ARBA00048679"/>
    </source>
</evidence>
<feature type="transmembrane region" description="Helical" evidence="19">
    <location>
        <begin position="21"/>
        <end position="41"/>
    </location>
</feature>
<dbReference type="InterPro" id="IPR021820">
    <property type="entry name" value="S-locus_recpt_kinase_C"/>
</dbReference>
<feature type="transmembrane region" description="Helical" evidence="19">
    <location>
        <begin position="287"/>
        <end position="311"/>
    </location>
</feature>
<dbReference type="CDD" id="cd14066">
    <property type="entry name" value="STKc_IRAK"/>
    <property type="match status" value="1"/>
</dbReference>
<dbReference type="PROSITE" id="PS00107">
    <property type="entry name" value="PROTEIN_KINASE_ATP"/>
    <property type="match status" value="1"/>
</dbReference>
<dbReference type="PROSITE" id="PS00108">
    <property type="entry name" value="PROTEIN_KINASE_ST"/>
    <property type="match status" value="1"/>
</dbReference>
<evidence type="ECO:0000256" key="18">
    <source>
        <dbReference type="PROSITE-ProRule" id="PRU10141"/>
    </source>
</evidence>
<dbReference type="InterPro" id="IPR038408">
    <property type="entry name" value="GNK2_sf"/>
</dbReference>
<keyword evidence="23" id="KW-1185">Reference proteome</keyword>
<dbReference type="GO" id="GO:0004674">
    <property type="term" value="F:protein serine/threonine kinase activity"/>
    <property type="evidence" value="ECO:0007669"/>
    <property type="project" value="UniProtKB-KW"/>
</dbReference>
<dbReference type="InterPro" id="IPR008271">
    <property type="entry name" value="Ser/Thr_kinase_AS"/>
</dbReference>
<evidence type="ECO:0000256" key="8">
    <source>
        <dbReference type="ARBA" id="ARBA00022741"/>
    </source>
</evidence>
<dbReference type="PANTHER" id="PTHR27002">
    <property type="entry name" value="RECEPTOR-LIKE SERINE/THREONINE-PROTEIN KINASE SD1-8"/>
    <property type="match status" value="1"/>
</dbReference>
<dbReference type="FunFam" id="3.30.200.20:FF:000195">
    <property type="entry name" value="G-type lectin S-receptor-like serine/threonine-protein kinase"/>
    <property type="match status" value="1"/>
</dbReference>
<dbReference type="EMBL" id="JBJKBG010000005">
    <property type="protein sequence ID" value="KAL3740646.1"/>
    <property type="molecule type" value="Genomic_DNA"/>
</dbReference>
<keyword evidence="4" id="KW-0808">Transferase</keyword>
<dbReference type="PROSITE" id="PS50011">
    <property type="entry name" value="PROTEIN_KINASE_DOM"/>
    <property type="match status" value="1"/>
</dbReference>
<dbReference type="InterPro" id="IPR002902">
    <property type="entry name" value="GNK2"/>
</dbReference>
<evidence type="ECO:0000313" key="22">
    <source>
        <dbReference type="EMBL" id="KAL3740646.1"/>
    </source>
</evidence>
<dbReference type="PROSITE" id="PS51473">
    <property type="entry name" value="GNK2"/>
    <property type="match status" value="2"/>
</dbReference>
<keyword evidence="5 19" id="KW-0812">Transmembrane</keyword>
<name>A0ABD3KSG8_EUCGL</name>
<keyword evidence="14" id="KW-0675">Receptor</keyword>
<evidence type="ECO:0000256" key="11">
    <source>
        <dbReference type="ARBA" id="ARBA00022989"/>
    </source>
</evidence>
<accession>A0ABD3KSG8</accession>
<dbReference type="Pfam" id="PF01657">
    <property type="entry name" value="Stress-antifung"/>
    <property type="match status" value="2"/>
</dbReference>
<dbReference type="InterPro" id="IPR011009">
    <property type="entry name" value="Kinase-like_dom_sf"/>
</dbReference>
<feature type="domain" description="Gnk2-homologous" evidence="21">
    <location>
        <begin position="154"/>
        <end position="261"/>
    </location>
</feature>
<keyword evidence="3" id="KW-0723">Serine/threonine-protein kinase</keyword>
<dbReference type="EC" id="2.7.11.1" evidence="2"/>
<keyword evidence="15" id="KW-0325">Glycoprotein</keyword>
<keyword evidence="8 18" id="KW-0547">Nucleotide-binding</keyword>
<dbReference type="Gene3D" id="3.30.430.20">
    <property type="entry name" value="Gnk2 domain, C-X8-C-X2-C motif"/>
    <property type="match status" value="2"/>
</dbReference>
<evidence type="ECO:0000259" key="20">
    <source>
        <dbReference type="PROSITE" id="PS50011"/>
    </source>
</evidence>
<dbReference type="PANTHER" id="PTHR27002:SF123">
    <property type="entry name" value="CYSTEINE-RICH RECEPTOR-LIKE PROTEIN KINASE 45"/>
    <property type="match status" value="1"/>
</dbReference>
<dbReference type="Gene3D" id="1.10.510.10">
    <property type="entry name" value="Transferase(Phosphotransferase) domain 1"/>
    <property type="match status" value="1"/>
</dbReference>
<dbReference type="Proteomes" id="UP001634007">
    <property type="component" value="Unassembled WGS sequence"/>
</dbReference>
<keyword evidence="13" id="KW-1015">Disulfide bond</keyword>
<sequence length="680" mass="75760">MNYLGECEDLMCRREKMERGPLSYFLFTFILLSTRGLHMSVEADYLTNSCQYEYGNYSTNSTFESNLKLLLNSLPYNTATTGFYNTTVGEGLNRINGQALCRGDASSTACESCVSNASQGIMKLCNAVDALIWYELCQVRYSFRDFFSNTAYTGKYPDSNSQDKLASDPADYYTYLMYLMENISTEAAYVNTTQMFATGQINYSLSQTIYGLVQCTRDMSGNDCYNCLNSAFGDLKACCHLREGGTVVSRNCNARYEPYRFFNGSITSVLSYPASTGTGDKWKKGRIVLIVGILGLLLAVLAGSCAVYFNWRKAKQDLERSPHAVLHDLVNPVSVEITEEGNLVSSEELPFMDLATLKAATDDFSSSNKLGQGGFGTVYKGLLSDGKEVAVKRLSRKSWQGLEEFKNEVILIAKLQHRNLVRLLGCGIEGDEKLLVYEFMPNKSLDIYIFDSDQRAQLDWYTCNYIIDGIARGLVYLHEDSRLRIIHRDLKPSNVLLDHEMVAKISDFGMARIFCENQSSANTRRVVGTYSYMAPEYAMGGLFSVKSDVFSFGVILLEIISGKRNSGFYLTEQAQTLLAYAWKLWTEGKELELVDPSLAESGQAAEIVRCIHVGLLCVQEDPEDRPTMSEVVTLLGGQKGTPPQPKKPAFWVGRAAQELDQSLAPNLSANDITVSSISPR</sequence>
<evidence type="ECO:0000256" key="15">
    <source>
        <dbReference type="ARBA" id="ARBA00023180"/>
    </source>
</evidence>
<evidence type="ECO:0000256" key="10">
    <source>
        <dbReference type="ARBA" id="ARBA00022840"/>
    </source>
</evidence>
<comment type="catalytic activity">
    <reaction evidence="17">
        <text>L-seryl-[protein] + ATP = O-phospho-L-seryl-[protein] + ADP + H(+)</text>
        <dbReference type="Rhea" id="RHEA:17989"/>
        <dbReference type="Rhea" id="RHEA-COMP:9863"/>
        <dbReference type="Rhea" id="RHEA-COMP:11604"/>
        <dbReference type="ChEBI" id="CHEBI:15378"/>
        <dbReference type="ChEBI" id="CHEBI:29999"/>
        <dbReference type="ChEBI" id="CHEBI:30616"/>
        <dbReference type="ChEBI" id="CHEBI:83421"/>
        <dbReference type="ChEBI" id="CHEBI:456216"/>
        <dbReference type="EC" id="2.7.11.1"/>
    </reaction>
</comment>
<proteinExistence type="predicted"/>